<proteinExistence type="predicted"/>
<evidence type="ECO:0000313" key="1">
    <source>
        <dbReference type="EMBL" id="KAG5647797.1"/>
    </source>
</evidence>
<reference evidence="1" key="2">
    <citation type="submission" date="2021-10" db="EMBL/GenBank/DDBJ databases">
        <title>Phylogenomics reveals ancestral predisposition of the termite-cultivated fungus Termitomyces towards a domesticated lifestyle.</title>
        <authorList>
            <person name="Auxier B."/>
            <person name="Grum-Grzhimaylo A."/>
            <person name="Cardenas M.E."/>
            <person name="Lodge J.D."/>
            <person name="Laessoe T."/>
            <person name="Pedersen O."/>
            <person name="Smith M.E."/>
            <person name="Kuyper T.W."/>
            <person name="Franco-Molano E.A."/>
            <person name="Baroni T.J."/>
            <person name="Aanen D.K."/>
        </authorList>
    </citation>
    <scope>NUCLEOTIDE SEQUENCE</scope>
    <source>
        <strain evidence="1">AP01</strain>
        <tissue evidence="1">Mycelium</tissue>
    </source>
</reference>
<evidence type="ECO:0000313" key="2">
    <source>
        <dbReference type="Proteomes" id="UP000775547"/>
    </source>
</evidence>
<gene>
    <name evidence="1" type="ORF">DXG03_007719</name>
</gene>
<reference evidence="1" key="1">
    <citation type="submission" date="2020-07" db="EMBL/GenBank/DDBJ databases">
        <authorList>
            <person name="Nieuwenhuis M."/>
            <person name="Van De Peppel L.J.J."/>
        </authorList>
    </citation>
    <scope>NUCLEOTIDE SEQUENCE</scope>
    <source>
        <strain evidence="1">AP01</strain>
        <tissue evidence="1">Mycelium</tissue>
    </source>
</reference>
<keyword evidence="2" id="KW-1185">Reference proteome</keyword>
<accession>A0A9P7GIR1</accession>
<dbReference type="EMBL" id="JABCKV010000006">
    <property type="protein sequence ID" value="KAG5647797.1"/>
    <property type="molecule type" value="Genomic_DNA"/>
</dbReference>
<dbReference type="AlphaFoldDB" id="A0A9P7GIR1"/>
<comment type="caution">
    <text evidence="1">The sequence shown here is derived from an EMBL/GenBank/DDBJ whole genome shotgun (WGS) entry which is preliminary data.</text>
</comment>
<protein>
    <submittedName>
        <fullName evidence="1">Uncharacterized protein</fullName>
    </submittedName>
</protein>
<dbReference type="OrthoDB" id="3266530at2759"/>
<name>A0A9P7GIR1_9AGAR</name>
<sequence>MNQHLSPEQSSSRSRPDDYVYFERTTAEFTSDAVARSTAAKLKLESYYKVAVDAVIERNAR</sequence>
<organism evidence="1 2">
    <name type="scientific">Asterophora parasitica</name>
    <dbReference type="NCBI Taxonomy" id="117018"/>
    <lineage>
        <taxon>Eukaryota</taxon>
        <taxon>Fungi</taxon>
        <taxon>Dikarya</taxon>
        <taxon>Basidiomycota</taxon>
        <taxon>Agaricomycotina</taxon>
        <taxon>Agaricomycetes</taxon>
        <taxon>Agaricomycetidae</taxon>
        <taxon>Agaricales</taxon>
        <taxon>Tricholomatineae</taxon>
        <taxon>Lyophyllaceae</taxon>
        <taxon>Asterophora</taxon>
    </lineage>
</organism>
<dbReference type="Proteomes" id="UP000775547">
    <property type="component" value="Unassembled WGS sequence"/>
</dbReference>